<evidence type="ECO:0000256" key="4">
    <source>
        <dbReference type="ARBA" id="ARBA00022741"/>
    </source>
</evidence>
<comment type="catalytic activity">
    <reaction evidence="1 10">
        <text>Endonucleolytic cleavage of DNA to give random double-stranded fragments with terminal 5'-phosphates, ATP is simultaneously hydrolyzed.</text>
        <dbReference type="EC" id="3.1.21.3"/>
    </reaction>
</comment>
<dbReference type="Pfam" id="PF04313">
    <property type="entry name" value="HSDR_N"/>
    <property type="match status" value="1"/>
</dbReference>
<dbReference type="Gene3D" id="3.40.50.300">
    <property type="entry name" value="P-loop containing nucleotide triphosphate hydrolases"/>
    <property type="match status" value="2"/>
</dbReference>
<dbReference type="GO" id="GO:0003677">
    <property type="term" value="F:DNA binding"/>
    <property type="evidence" value="ECO:0007669"/>
    <property type="project" value="UniProtKB-KW"/>
</dbReference>
<evidence type="ECO:0000256" key="2">
    <source>
        <dbReference type="ARBA" id="ARBA00008598"/>
    </source>
</evidence>
<dbReference type="CDD" id="cd18800">
    <property type="entry name" value="SF2_C_EcoR124I-like"/>
    <property type="match status" value="1"/>
</dbReference>
<keyword evidence="9 10" id="KW-0238">DNA-binding</keyword>
<dbReference type="OrthoDB" id="9758243at2"/>
<evidence type="ECO:0000256" key="3">
    <source>
        <dbReference type="ARBA" id="ARBA00022722"/>
    </source>
</evidence>
<keyword evidence="4 10" id="KW-0547">Nucleotide-binding</keyword>
<dbReference type="GO" id="GO:0005524">
    <property type="term" value="F:ATP binding"/>
    <property type="evidence" value="ECO:0007669"/>
    <property type="project" value="UniProtKB-KW"/>
</dbReference>
<evidence type="ECO:0000256" key="9">
    <source>
        <dbReference type="ARBA" id="ARBA00023125"/>
    </source>
</evidence>
<dbReference type="Pfam" id="PF18766">
    <property type="entry name" value="SWI2_SNF2"/>
    <property type="match status" value="1"/>
</dbReference>
<dbReference type="EMBL" id="FTOM01000004">
    <property type="protein sequence ID" value="SIS77083.1"/>
    <property type="molecule type" value="Genomic_DNA"/>
</dbReference>
<dbReference type="SMART" id="SM00487">
    <property type="entry name" value="DEXDc"/>
    <property type="match status" value="1"/>
</dbReference>
<sequence>MSETPASPRYEPIALSGESTVVAEFLPDPQDAAATGYQSEAELERALIRQLQAQAYERLPITSEADLIANLRRQLERLNKVTLSDAEWNRFFTASIAGANDGILEKTARIQEDHVQVLKRDDGTSKNITLIDKANIHNNALQVVNQYETEGARSNRYDVTILVNGLPMVHVELKRRGVDIREAFNQINRYSRDSFWAGSGLFDYVQLFVISNGTLTKYYSNTVRDGHLAESRGKRSRQKTSNSFAFTSWWADAANRPITDLAGFTRTFFARHSILNILTRYCVFDVDRKLLVMRPYQIVAAERILQRIGTATNHRQLGTIAAGGYIWHTTGSGKTLTSFKAAQLARGLPAIDKVLFVVDRKDLDYQTMREYERFEKGAANSNTSTAVLQRQLEDPNARIIITTIQKLSRFVVKNRKHPVYDAHVVVIFDECHRSQFGDMHTEITRVFRRYHLFGFTGTPIFAENSASGGNPLRRTTEQAFGDKLHTYTIVDAINDRNVLPFRIDYINTIKAGTAIRDKQVSAIDTERALLAPERISQIVGYIREHFDQKTRRASSYRHDGKRLAGFNSLFATASIEAAKRYYLEFAAQQTGLPEAQRLKVGLIYSFAANEDDEGGLLGEEEFETEGLDQSSRDFLDAAIKDYNALFGTSFDTSAEKFQNYYKDLSQRLKKRELDLVIVVNMFLTGFDATTLNTLWADKNLKAHGLIQAYSRTNRILNSVKTYGNIVSFRNLEQETNDALALFGNKDAKGIVLLKPYGEYYQEYQKRVEELLAGFPLGSAIIGEVAQKAFIKLFGSILRLKNILVAFDDFSGNEILSERDFQDYQSLYLNLHAEFRAASAADKEAINDDVVFEIELIKQVEINVDYILLLVERYLKKKGTGEDKEIRATIDRAVNSSPSLRNKKDLIEQFVDTVSTKVRVDAQWQAFVAAKKAEELERIIAEENLNAEATRSFIDSAFRDGSVPATGTAITRILPPVSRFSKNNGHAAKKRTVLDRLAAFFERYFGLA</sequence>
<keyword evidence="6" id="KW-0255">Endonuclease</keyword>
<protein>
    <recommendedName>
        <fullName evidence="10">Type I restriction enzyme endonuclease subunit</fullName>
        <shortName evidence="10">R protein</shortName>
        <ecNumber evidence="10">3.1.21.3</ecNumber>
    </recommendedName>
</protein>
<keyword evidence="8 10" id="KW-0067">ATP-binding</keyword>
<evidence type="ECO:0000256" key="7">
    <source>
        <dbReference type="ARBA" id="ARBA00022801"/>
    </source>
</evidence>
<dbReference type="Pfam" id="PF22679">
    <property type="entry name" value="T1R_D3-like"/>
    <property type="match status" value="1"/>
</dbReference>
<dbReference type="Pfam" id="PF12008">
    <property type="entry name" value="EcoR124_C"/>
    <property type="match status" value="1"/>
</dbReference>
<proteinExistence type="inferred from homology"/>
<dbReference type="Proteomes" id="UP000186098">
    <property type="component" value="Unassembled WGS sequence"/>
</dbReference>
<dbReference type="Gene3D" id="3.90.1570.50">
    <property type="match status" value="2"/>
</dbReference>
<dbReference type="SUPFAM" id="SSF52540">
    <property type="entry name" value="P-loop containing nucleoside triphosphate hydrolases"/>
    <property type="match status" value="1"/>
</dbReference>
<dbReference type="AlphaFoldDB" id="A0A1N7LTA4"/>
<comment type="similarity">
    <text evidence="2 10">Belongs to the HsdR family.</text>
</comment>
<dbReference type="PANTHER" id="PTHR30195:SF16">
    <property type="entry name" value="TYPE I RESTRICTION ENZYME ENDONUCLEASE SUBUNIT"/>
    <property type="match status" value="1"/>
</dbReference>
<comment type="function">
    <text evidence="10">Subunit R is required for both nuclease and ATPase activities, but not for modification.</text>
</comment>
<keyword evidence="13" id="KW-1185">Reference proteome</keyword>
<evidence type="ECO:0000313" key="12">
    <source>
        <dbReference type="EMBL" id="SIS77083.1"/>
    </source>
</evidence>
<dbReference type="InterPro" id="IPR051268">
    <property type="entry name" value="Type-I_R_enzyme_R_subunit"/>
</dbReference>
<name>A0A1N7LTA4_9RHOB</name>
<feature type="domain" description="Helicase ATP-binding" evidence="11">
    <location>
        <begin position="315"/>
        <end position="477"/>
    </location>
</feature>
<evidence type="ECO:0000256" key="1">
    <source>
        <dbReference type="ARBA" id="ARBA00000851"/>
    </source>
</evidence>
<organism evidence="12 13">
    <name type="scientific">Phaeovulum vinaykumarii</name>
    <dbReference type="NCBI Taxonomy" id="407234"/>
    <lineage>
        <taxon>Bacteria</taxon>
        <taxon>Pseudomonadati</taxon>
        <taxon>Pseudomonadota</taxon>
        <taxon>Alphaproteobacteria</taxon>
        <taxon>Rhodobacterales</taxon>
        <taxon>Paracoccaceae</taxon>
        <taxon>Phaeovulum</taxon>
    </lineage>
</organism>
<keyword evidence="7 10" id="KW-0378">Hydrolase</keyword>
<dbReference type="InterPro" id="IPR055180">
    <property type="entry name" value="HsdR_RecA-like_helicase_dom_2"/>
</dbReference>
<dbReference type="InterPro" id="IPR040980">
    <property type="entry name" value="SWI2_SNF2"/>
</dbReference>
<evidence type="ECO:0000313" key="13">
    <source>
        <dbReference type="Proteomes" id="UP000186098"/>
    </source>
</evidence>
<dbReference type="InterPro" id="IPR027417">
    <property type="entry name" value="P-loop_NTPase"/>
</dbReference>
<dbReference type="RefSeq" id="WP_076365644.1">
    <property type="nucleotide sequence ID" value="NZ_FTOM01000004.1"/>
</dbReference>
<dbReference type="InterPro" id="IPR007409">
    <property type="entry name" value="Restrct_endonuc_type1_HsdR_N"/>
</dbReference>
<evidence type="ECO:0000256" key="8">
    <source>
        <dbReference type="ARBA" id="ARBA00022840"/>
    </source>
</evidence>
<evidence type="ECO:0000259" key="11">
    <source>
        <dbReference type="PROSITE" id="PS51192"/>
    </source>
</evidence>
<keyword evidence="5 10" id="KW-0680">Restriction system</keyword>
<dbReference type="GO" id="GO:0009035">
    <property type="term" value="F:type I site-specific deoxyribonuclease activity"/>
    <property type="evidence" value="ECO:0007669"/>
    <property type="project" value="UniProtKB-EC"/>
</dbReference>
<dbReference type="CDD" id="cd22332">
    <property type="entry name" value="HsdR_N"/>
    <property type="match status" value="1"/>
</dbReference>
<dbReference type="EC" id="3.1.21.3" evidence="10"/>
<dbReference type="InterPro" id="IPR022625">
    <property type="entry name" value="TypeI_RM_Rsu_C"/>
</dbReference>
<dbReference type="InterPro" id="IPR014001">
    <property type="entry name" value="Helicase_ATP-bd"/>
</dbReference>
<evidence type="ECO:0000256" key="6">
    <source>
        <dbReference type="ARBA" id="ARBA00022759"/>
    </source>
</evidence>
<dbReference type="NCBIfam" id="TIGR00348">
    <property type="entry name" value="hsdR"/>
    <property type="match status" value="1"/>
</dbReference>
<reference evidence="13" key="1">
    <citation type="submission" date="2017-01" db="EMBL/GenBank/DDBJ databases">
        <authorList>
            <person name="Varghese N."/>
            <person name="Submissions S."/>
        </authorList>
    </citation>
    <scope>NUCLEOTIDE SEQUENCE [LARGE SCALE GENOMIC DNA]</scope>
    <source>
        <strain evidence="13">DSM 18714</strain>
    </source>
</reference>
<dbReference type="CDD" id="cd18030">
    <property type="entry name" value="DEXHc_RE_I_HsdR"/>
    <property type="match status" value="1"/>
</dbReference>
<comment type="subunit">
    <text evidence="10">The type I restriction/modification system is composed of three polypeptides R, M and S.</text>
</comment>
<dbReference type="GO" id="GO:0009307">
    <property type="term" value="P:DNA restriction-modification system"/>
    <property type="evidence" value="ECO:0007669"/>
    <property type="project" value="UniProtKB-KW"/>
</dbReference>
<keyword evidence="3" id="KW-0540">Nuclease</keyword>
<evidence type="ECO:0000256" key="5">
    <source>
        <dbReference type="ARBA" id="ARBA00022747"/>
    </source>
</evidence>
<dbReference type="STRING" id="407234.SAMN05421795_10488"/>
<evidence type="ECO:0000256" key="10">
    <source>
        <dbReference type="RuleBase" id="RU364115"/>
    </source>
</evidence>
<gene>
    <name evidence="12" type="ORF">SAMN05421795_10488</name>
</gene>
<dbReference type="InterPro" id="IPR004473">
    <property type="entry name" value="Restrct_endonuc_typeI_HsdR"/>
</dbReference>
<dbReference type="Gene3D" id="1.20.58.2040">
    <property type="match status" value="1"/>
</dbReference>
<dbReference type="PROSITE" id="PS51192">
    <property type="entry name" value="HELICASE_ATP_BIND_1"/>
    <property type="match status" value="1"/>
</dbReference>
<accession>A0A1N7LTA4</accession>
<dbReference type="PANTHER" id="PTHR30195">
    <property type="entry name" value="TYPE I SITE-SPECIFIC DEOXYRIBONUCLEASE PROTEIN SUBUNIT M AND R"/>
    <property type="match status" value="1"/>
</dbReference>